<dbReference type="CDD" id="cd04164">
    <property type="entry name" value="trmE"/>
    <property type="match status" value="1"/>
</dbReference>
<keyword evidence="6" id="KW-0963">Cytoplasm</keyword>
<dbReference type="InterPro" id="IPR027368">
    <property type="entry name" value="MnmE_dom2"/>
</dbReference>
<dbReference type="InterPro" id="IPR005225">
    <property type="entry name" value="Small_GTP-bd"/>
</dbReference>
<dbReference type="Gene3D" id="1.20.120.430">
    <property type="entry name" value="tRNA modification GTPase MnmE domain 2"/>
    <property type="match status" value="1"/>
</dbReference>
<dbReference type="InterPro" id="IPR006073">
    <property type="entry name" value="GTP-bd"/>
</dbReference>
<dbReference type="GO" id="GO:0003924">
    <property type="term" value="F:GTPase activity"/>
    <property type="evidence" value="ECO:0007669"/>
    <property type="project" value="UniProtKB-UniRule"/>
</dbReference>
<dbReference type="GO" id="GO:0005737">
    <property type="term" value="C:cytoplasm"/>
    <property type="evidence" value="ECO:0007669"/>
    <property type="project" value="UniProtKB-SubCell"/>
</dbReference>
<evidence type="ECO:0000256" key="2">
    <source>
        <dbReference type="ARBA" id="ARBA00022694"/>
    </source>
</evidence>
<feature type="binding site" evidence="6">
    <location>
        <begin position="211"/>
        <end position="217"/>
    </location>
    <ligand>
        <name>GTP</name>
        <dbReference type="ChEBI" id="CHEBI:37565"/>
    </ligand>
</feature>
<dbReference type="PROSITE" id="PS51709">
    <property type="entry name" value="G_TRME"/>
    <property type="match status" value="1"/>
</dbReference>
<comment type="caution">
    <text evidence="8">The sequence shown here is derived from an EMBL/GenBank/DDBJ whole genome shotgun (WGS) entry which is preliminary data.</text>
</comment>
<feature type="binding site" evidence="6">
    <location>
        <position position="192"/>
    </location>
    <ligand>
        <name>K(+)</name>
        <dbReference type="ChEBI" id="CHEBI:29103"/>
    </ligand>
</feature>
<dbReference type="Pfam" id="PF12631">
    <property type="entry name" value="MnmE_helical"/>
    <property type="match status" value="1"/>
</dbReference>
<protein>
    <recommendedName>
        <fullName evidence="6">tRNA modification GTPase MnmE</fullName>
        <ecNumber evidence="6">3.6.-.-</ecNumber>
    </recommendedName>
</protein>
<evidence type="ECO:0000256" key="4">
    <source>
        <dbReference type="ARBA" id="ARBA00022958"/>
    </source>
</evidence>
<dbReference type="InterPro" id="IPR031168">
    <property type="entry name" value="G_TrmE"/>
</dbReference>
<dbReference type="InterPro" id="IPR003593">
    <property type="entry name" value="AAA+_ATPase"/>
</dbReference>
<dbReference type="InterPro" id="IPR027417">
    <property type="entry name" value="P-loop_NTPase"/>
</dbReference>
<feature type="binding site" evidence="6">
    <location>
        <position position="196"/>
    </location>
    <ligand>
        <name>Mg(2+)</name>
        <dbReference type="ChEBI" id="CHEBI:18420"/>
    </ligand>
</feature>
<feature type="binding site" evidence="6">
    <location>
        <position position="45"/>
    </location>
    <ligand>
        <name>(6S)-5-formyl-5,6,7,8-tetrahydrofolate</name>
        <dbReference type="ChEBI" id="CHEBI:57457"/>
    </ligand>
</feature>
<sequence length="400" mass="42372">MGRLPPPRAATLSTLRDPANGSPLDQGLVLWFPAPASFTGEDCAEFQIHGGRAVVAAVLGAVVALEGVRLAEPGEFTRRAFENGKLDLAAIEGLGDLLHAETEAQRRQAYALYQGRLTDETDRLAQELLPVLALVEATIDFPDEGDVTDAALLQARSQALAVRDRIDGLLADSGRAERMRDGVVVAIAGPPNAGKSTLLNAMARRDVAIVSPIAGTTRDALEVQLDLGGLPVVLVDTAGIRETQDPVEAEGVRRARRRVSEADLVLWLAPTIESAAERPEGSWLVQSQADRVAEHLSEARHRISAATGSGLPALLADVQAFASSLLGGEPAVVVHERHRRIMAEALASMEAALGHTDWSVSAELVAEDLRAALAALGRSRGRVGTEAMLDQLFSAFCIGK</sequence>
<dbReference type="PANTHER" id="PTHR42714">
    <property type="entry name" value="TRNA MODIFICATION GTPASE GTPBP3"/>
    <property type="match status" value="1"/>
</dbReference>
<dbReference type="SUPFAM" id="SSF52540">
    <property type="entry name" value="P-loop containing nucleoside triphosphate hydrolases"/>
    <property type="match status" value="1"/>
</dbReference>
<accession>A0A2T4ZF08</accession>
<feature type="binding site" evidence="6">
    <location>
        <begin position="236"/>
        <end position="239"/>
    </location>
    <ligand>
        <name>GTP</name>
        <dbReference type="ChEBI" id="CHEBI:37565"/>
    </ligand>
</feature>
<dbReference type="EMBL" id="PZZL01000003">
    <property type="protein sequence ID" value="PTM60465.1"/>
    <property type="molecule type" value="Genomic_DNA"/>
</dbReference>
<dbReference type="Pfam" id="PF01926">
    <property type="entry name" value="MMR_HSR1"/>
    <property type="match status" value="1"/>
</dbReference>
<dbReference type="HAMAP" id="MF_00379">
    <property type="entry name" value="GTPase_MnmE"/>
    <property type="match status" value="1"/>
</dbReference>
<evidence type="ECO:0000256" key="6">
    <source>
        <dbReference type="HAMAP-Rule" id="MF_00379"/>
    </source>
</evidence>
<dbReference type="InterPro" id="IPR027266">
    <property type="entry name" value="TrmE/GcvT-like"/>
</dbReference>
<keyword evidence="6" id="KW-0460">Magnesium</keyword>
<evidence type="ECO:0000256" key="5">
    <source>
        <dbReference type="ARBA" id="ARBA00023134"/>
    </source>
</evidence>
<feature type="domain" description="TrmE-type G" evidence="7">
    <location>
        <begin position="182"/>
        <end position="323"/>
    </location>
</feature>
<dbReference type="InterPro" id="IPR025867">
    <property type="entry name" value="MnmE_helical"/>
</dbReference>
<keyword evidence="6" id="KW-0378">Hydrolase</keyword>
<keyword evidence="5 6" id="KW-0342">GTP-binding</keyword>
<dbReference type="GO" id="GO:0005525">
    <property type="term" value="F:GTP binding"/>
    <property type="evidence" value="ECO:0007669"/>
    <property type="project" value="UniProtKB-UniRule"/>
</dbReference>
<comment type="cofactor">
    <cofactor evidence="6">
        <name>K(+)</name>
        <dbReference type="ChEBI" id="CHEBI:29103"/>
    </cofactor>
    <text evidence="6">Binds 1 potassium ion per subunit.</text>
</comment>
<evidence type="ECO:0000256" key="1">
    <source>
        <dbReference type="ARBA" id="ARBA00011043"/>
    </source>
</evidence>
<dbReference type="SMART" id="SM00382">
    <property type="entry name" value="AAA"/>
    <property type="match status" value="1"/>
</dbReference>
<keyword evidence="3 6" id="KW-0547">Nucleotide-binding</keyword>
<dbReference type="Gene3D" id="3.40.50.300">
    <property type="entry name" value="P-loop containing nucleotide triphosphate hydrolases"/>
    <property type="match status" value="1"/>
</dbReference>
<comment type="subcellular location">
    <subcellularLocation>
        <location evidence="6">Cytoplasm</location>
    </subcellularLocation>
</comment>
<dbReference type="GO" id="GO:0002098">
    <property type="term" value="P:tRNA wobble uridine modification"/>
    <property type="evidence" value="ECO:0007669"/>
    <property type="project" value="TreeGrafter"/>
</dbReference>
<feature type="binding site" evidence="6">
    <location>
        <position position="217"/>
    </location>
    <ligand>
        <name>Mg(2+)</name>
        <dbReference type="ChEBI" id="CHEBI:18420"/>
    </ligand>
</feature>
<dbReference type="Pfam" id="PF10396">
    <property type="entry name" value="TrmE_N"/>
    <property type="match status" value="1"/>
</dbReference>
<comment type="subunit">
    <text evidence="6">Homodimer. Heterotetramer of two MnmE and two MnmG subunits.</text>
</comment>
<feature type="binding site" evidence="6">
    <location>
        <position position="211"/>
    </location>
    <ligand>
        <name>K(+)</name>
        <dbReference type="ChEBI" id="CHEBI:29103"/>
    </ligand>
</feature>
<name>A0A2T4ZF08_9HYPH</name>
<dbReference type="PANTHER" id="PTHR42714:SF2">
    <property type="entry name" value="TRNA MODIFICATION GTPASE GTPBP3, MITOCHONDRIAL"/>
    <property type="match status" value="1"/>
</dbReference>
<keyword evidence="4 6" id="KW-0630">Potassium</keyword>
<dbReference type="NCBIfam" id="NF003661">
    <property type="entry name" value="PRK05291.1-3"/>
    <property type="match status" value="1"/>
</dbReference>
<dbReference type="AlphaFoldDB" id="A0A2T4ZF08"/>
<comment type="similarity">
    <text evidence="1 6">Belongs to the TRAFAC class TrmE-Era-EngA-EngB-Septin-like GTPase superfamily. TrmE GTPase family.</text>
</comment>
<feature type="binding site" evidence="6">
    <location>
        <position position="85"/>
    </location>
    <ligand>
        <name>(6S)-5-formyl-5,6,7,8-tetrahydrofolate</name>
        <dbReference type="ChEBI" id="CHEBI:57457"/>
    </ligand>
</feature>
<dbReference type="GO" id="GO:0046872">
    <property type="term" value="F:metal ion binding"/>
    <property type="evidence" value="ECO:0007669"/>
    <property type="project" value="UniProtKB-KW"/>
</dbReference>
<comment type="caution">
    <text evidence="6">Lacks conserved residue(s) required for the propagation of feature annotation.</text>
</comment>
<dbReference type="GO" id="GO:0030488">
    <property type="term" value="P:tRNA methylation"/>
    <property type="evidence" value="ECO:0007669"/>
    <property type="project" value="TreeGrafter"/>
</dbReference>
<reference evidence="8 9" key="1">
    <citation type="submission" date="2018-04" db="EMBL/GenBank/DDBJ databases">
        <title>Genomic Encyclopedia of Archaeal and Bacterial Type Strains, Phase II (KMG-II): from individual species to whole genera.</title>
        <authorList>
            <person name="Goeker M."/>
        </authorList>
    </citation>
    <scope>NUCLEOTIDE SEQUENCE [LARGE SCALE GENOMIC DNA]</scope>
    <source>
        <strain evidence="8 9">DSM 25521</strain>
    </source>
</reference>
<dbReference type="Gene3D" id="3.30.1360.120">
    <property type="entry name" value="Probable tRNA modification gtpase trme, domain 1"/>
    <property type="match status" value="1"/>
</dbReference>
<dbReference type="EC" id="3.6.-.-" evidence="6"/>
<dbReference type="SUPFAM" id="SSF116878">
    <property type="entry name" value="TrmE connector domain"/>
    <property type="match status" value="1"/>
</dbReference>
<evidence type="ECO:0000313" key="9">
    <source>
        <dbReference type="Proteomes" id="UP000241808"/>
    </source>
</evidence>
<evidence type="ECO:0000313" key="8">
    <source>
        <dbReference type="EMBL" id="PTM60465.1"/>
    </source>
</evidence>
<feature type="binding site" evidence="6">
    <location>
        <begin position="192"/>
        <end position="197"/>
    </location>
    <ligand>
        <name>GTP</name>
        <dbReference type="ChEBI" id="CHEBI:37565"/>
    </ligand>
</feature>
<feature type="binding site" evidence="6">
    <location>
        <position position="400"/>
    </location>
    <ligand>
        <name>(6S)-5-formyl-5,6,7,8-tetrahydrofolate</name>
        <dbReference type="ChEBI" id="CHEBI:57457"/>
    </ligand>
</feature>
<dbReference type="InterPro" id="IPR018948">
    <property type="entry name" value="GTP-bd_TrmE_N"/>
</dbReference>
<comment type="function">
    <text evidence="6">Exhibits a very high intrinsic GTPase hydrolysis rate. Involved in the addition of a carboxymethylaminomethyl (cmnm) group at the wobble position (U34) of certain tRNAs, forming tRNA-cmnm(5)s(2)U34.</text>
</comment>
<keyword evidence="9" id="KW-1185">Reference proteome</keyword>
<dbReference type="Proteomes" id="UP000241808">
    <property type="component" value="Unassembled WGS sequence"/>
</dbReference>
<feature type="binding site" evidence="6">
    <location>
        <position position="216"/>
    </location>
    <ligand>
        <name>K(+)</name>
        <dbReference type="ChEBI" id="CHEBI:29103"/>
    </ligand>
</feature>
<evidence type="ECO:0000259" key="7">
    <source>
        <dbReference type="PROSITE" id="PS51709"/>
    </source>
</evidence>
<dbReference type="NCBIfam" id="TIGR00231">
    <property type="entry name" value="small_GTP"/>
    <property type="match status" value="1"/>
</dbReference>
<keyword evidence="6" id="KW-0479">Metal-binding</keyword>
<dbReference type="InterPro" id="IPR004520">
    <property type="entry name" value="GTPase_MnmE"/>
</dbReference>
<evidence type="ECO:0000256" key="3">
    <source>
        <dbReference type="ARBA" id="ARBA00022741"/>
    </source>
</evidence>
<proteinExistence type="inferred from homology"/>
<dbReference type="CDD" id="cd14858">
    <property type="entry name" value="TrmE_N"/>
    <property type="match status" value="1"/>
</dbReference>
<gene>
    <name evidence="6" type="primary">mnmE</name>
    <name evidence="6" type="synonym">trmE</name>
    <name evidence="8" type="ORF">C8P69_103399</name>
</gene>
<feature type="binding site" evidence="6">
    <location>
        <position position="16"/>
    </location>
    <ligand>
        <name>(6S)-5-formyl-5,6,7,8-tetrahydrofolate</name>
        <dbReference type="ChEBI" id="CHEBI:57457"/>
    </ligand>
</feature>
<feature type="binding site" evidence="6">
    <location>
        <position position="213"/>
    </location>
    <ligand>
        <name>K(+)</name>
        <dbReference type="ChEBI" id="CHEBI:29103"/>
    </ligand>
</feature>
<organism evidence="8 9">
    <name type="scientific">Phreatobacter oligotrophus</name>
    <dbReference type="NCBI Taxonomy" id="1122261"/>
    <lineage>
        <taxon>Bacteria</taxon>
        <taxon>Pseudomonadati</taxon>
        <taxon>Pseudomonadota</taxon>
        <taxon>Alphaproteobacteria</taxon>
        <taxon>Hyphomicrobiales</taxon>
        <taxon>Phreatobacteraceae</taxon>
        <taxon>Phreatobacter</taxon>
    </lineage>
</organism>
<keyword evidence="2 6" id="KW-0819">tRNA processing</keyword>